<protein>
    <recommendedName>
        <fullName evidence="3">Glycosyltransferase family 4 protein</fullName>
    </recommendedName>
</protein>
<gene>
    <name evidence="1" type="ORF">FNB79_06725</name>
</gene>
<proteinExistence type="predicted"/>
<dbReference type="RefSeq" id="WP_143380583.1">
    <property type="nucleotide sequence ID" value="NZ_CP041637.1"/>
</dbReference>
<name>A0A516GQ75_9FLAO</name>
<dbReference type="OrthoDB" id="1007434at2"/>
<evidence type="ECO:0000313" key="1">
    <source>
        <dbReference type="EMBL" id="QDO93681.1"/>
    </source>
</evidence>
<organism evidence="1 2">
    <name type="scientific">Formosa sediminum</name>
    <dbReference type="NCBI Taxonomy" id="2594004"/>
    <lineage>
        <taxon>Bacteria</taxon>
        <taxon>Pseudomonadati</taxon>
        <taxon>Bacteroidota</taxon>
        <taxon>Flavobacteriia</taxon>
        <taxon>Flavobacteriales</taxon>
        <taxon>Flavobacteriaceae</taxon>
        <taxon>Formosa</taxon>
    </lineage>
</organism>
<dbReference type="AlphaFoldDB" id="A0A516GQ75"/>
<dbReference type="Gene3D" id="3.40.50.2000">
    <property type="entry name" value="Glycogen Phosphorylase B"/>
    <property type="match status" value="1"/>
</dbReference>
<dbReference type="SUPFAM" id="SSF53756">
    <property type="entry name" value="UDP-Glycosyltransferase/glycogen phosphorylase"/>
    <property type="match status" value="1"/>
</dbReference>
<dbReference type="KEGG" id="fop:FNB79_06725"/>
<dbReference type="EMBL" id="CP041637">
    <property type="protein sequence ID" value="QDO93681.1"/>
    <property type="molecule type" value="Genomic_DNA"/>
</dbReference>
<evidence type="ECO:0008006" key="3">
    <source>
        <dbReference type="Google" id="ProtNLM"/>
    </source>
</evidence>
<accession>A0A516GQ75</accession>
<dbReference type="Proteomes" id="UP000319209">
    <property type="component" value="Chromosome"/>
</dbReference>
<evidence type="ECO:0000313" key="2">
    <source>
        <dbReference type="Proteomes" id="UP000319209"/>
    </source>
</evidence>
<keyword evidence="2" id="KW-1185">Reference proteome</keyword>
<sequence>MKILIVEDLEVHKSNLFVKELAMGLSKLNLEVIVDTDMFWFNDTTHFDVIHLQWPESIFKWRNPSDIELYYLQQRIDFWKKKSKIIYTRHNSLPHCKGVDNLLKLYQIIEKNSNAIIHLGAYSKEEIKDNNAIHTVIEHHVYDNTYTNTKALTKEVARKKLNLKEKDVVFLAFGSFRTKQESRLITEAFSKINIPNKVLLAPRLDVDIPYTYSKSLRYIDKFIINKIKKIATKDNRIISNGGNFIDDNELPYYFAASDAVILQRLNTLNSGNLSMAFWFGKTVIGPNSGNMNSLLKQTNNLIFNPNNLKSTIETLESISALDLNQIGERNYDYALNKLTTEKIAGKIYEFYCNVLSSDLNFNKAKKNNE</sequence>
<reference evidence="1 2" key="1">
    <citation type="submission" date="2019-07" db="EMBL/GenBank/DDBJ databases">
        <title>Genome sequencing for Formosa sp. PS13.</title>
        <authorList>
            <person name="Park S.-J."/>
        </authorList>
    </citation>
    <scope>NUCLEOTIDE SEQUENCE [LARGE SCALE GENOMIC DNA]</scope>
    <source>
        <strain evidence="1 2">PS13</strain>
    </source>
</reference>